<feature type="chain" id="PRO_5045407151" description="Pyrrolo-quinoline quinone" evidence="2">
    <location>
        <begin position="32"/>
        <end position="512"/>
    </location>
</feature>
<keyword evidence="4" id="KW-1185">Reference proteome</keyword>
<name>A0ABT4TMG4_9ACTN</name>
<proteinExistence type="predicted"/>
<reference evidence="3" key="1">
    <citation type="submission" date="2023-01" db="EMBL/GenBank/DDBJ databases">
        <title>Draft genome sequence of Nocardiopsis sp. LSu2-4 isolated from halophytes.</title>
        <authorList>
            <person name="Duangmal K."/>
            <person name="Chantavorakit T."/>
        </authorList>
    </citation>
    <scope>NUCLEOTIDE SEQUENCE</scope>
    <source>
        <strain evidence="3">LSu2-4</strain>
    </source>
</reference>
<dbReference type="PROSITE" id="PS51257">
    <property type="entry name" value="PROKAR_LIPOPROTEIN"/>
    <property type="match status" value="1"/>
</dbReference>
<evidence type="ECO:0000313" key="3">
    <source>
        <dbReference type="EMBL" id="MDA2805580.1"/>
    </source>
</evidence>
<organism evidence="3 4">
    <name type="scientific">Nocardiopsis suaedae</name>
    <dbReference type="NCBI Taxonomy" id="3018444"/>
    <lineage>
        <taxon>Bacteria</taxon>
        <taxon>Bacillati</taxon>
        <taxon>Actinomycetota</taxon>
        <taxon>Actinomycetes</taxon>
        <taxon>Streptosporangiales</taxon>
        <taxon>Nocardiopsidaceae</taxon>
        <taxon>Nocardiopsis</taxon>
    </lineage>
</organism>
<evidence type="ECO:0000256" key="1">
    <source>
        <dbReference type="SAM" id="MobiDB-lite"/>
    </source>
</evidence>
<feature type="compositionally biased region" description="Acidic residues" evidence="1">
    <location>
        <begin position="201"/>
        <end position="220"/>
    </location>
</feature>
<evidence type="ECO:0000313" key="4">
    <source>
        <dbReference type="Proteomes" id="UP001165685"/>
    </source>
</evidence>
<feature type="region of interest" description="Disordered" evidence="1">
    <location>
        <begin position="381"/>
        <end position="413"/>
    </location>
</feature>
<feature type="compositionally biased region" description="Low complexity" evidence="1">
    <location>
        <begin position="248"/>
        <end position="264"/>
    </location>
</feature>
<feature type="signal peptide" evidence="2">
    <location>
        <begin position="1"/>
        <end position="31"/>
    </location>
</feature>
<evidence type="ECO:0008006" key="5">
    <source>
        <dbReference type="Google" id="ProtNLM"/>
    </source>
</evidence>
<feature type="region of interest" description="Disordered" evidence="1">
    <location>
        <begin position="27"/>
        <end position="69"/>
    </location>
</feature>
<dbReference type="SUPFAM" id="SSF50969">
    <property type="entry name" value="YVTN repeat-like/Quinoprotein amine dehydrogenase"/>
    <property type="match status" value="1"/>
</dbReference>
<feature type="compositionally biased region" description="Low complexity" evidence="1">
    <location>
        <begin position="387"/>
        <end position="400"/>
    </location>
</feature>
<keyword evidence="2" id="KW-0732">Signal</keyword>
<feature type="region of interest" description="Disordered" evidence="1">
    <location>
        <begin position="166"/>
        <end position="356"/>
    </location>
</feature>
<dbReference type="EMBL" id="JAQFWP010000023">
    <property type="protein sequence ID" value="MDA2805580.1"/>
    <property type="molecule type" value="Genomic_DNA"/>
</dbReference>
<dbReference type="Proteomes" id="UP001165685">
    <property type="component" value="Unassembled WGS sequence"/>
</dbReference>
<protein>
    <recommendedName>
        <fullName evidence="5">Pyrrolo-quinoline quinone</fullName>
    </recommendedName>
</protein>
<dbReference type="RefSeq" id="WP_270678236.1">
    <property type="nucleotide sequence ID" value="NZ_JAQFWP010000023.1"/>
</dbReference>
<evidence type="ECO:0000256" key="2">
    <source>
        <dbReference type="SAM" id="SignalP"/>
    </source>
</evidence>
<dbReference type="InterPro" id="IPR011044">
    <property type="entry name" value="Quino_amine_DH_bsu"/>
</dbReference>
<comment type="caution">
    <text evidence="3">The sequence shown here is derived from an EMBL/GenBank/DDBJ whole genome shotgun (WGS) entry which is preliminary data.</text>
</comment>
<accession>A0ABT4TMG4</accession>
<sequence>MRTTRWAPRAATAGAVSFTAAVLLGSTACTPDEPDPPDASPQPLPTAFDGERPPGVMGDPVRHMHGPGADGPDILDDDMGVRIQALGDAFLISSNSEERHLLQRASDGTTLWQGGQRVDGLTRTAEGRPALRLTGEGGASVVDDEGETVWEGGGREVYVPGFSVRRPEEWSPDDPYGAFAVSGPGGGEPLWEYTFEAPDGAGDEEDADGAGDGEGDEDTGGDGGDGVAEGDDSAGSSAPDPERMGVPVAADDGVLLLDDGAGLLQARDPEEPDEPLWSVTGDDADLLGDGAVPRPTPRVVGHYPLPAPEEGSAGDASPEDASPGDGASDEGGESPSPDEGTADDGPDAAVRGVLVRWTRPEEPSLLSMHDLHTGEVVWTLQEPGTNPADPDFAPDPLAGAVSDPETGTLLLPQAGGRTPVAALDTATGDLLWEFEGEDERALSVAFAAGGFAYADARGADDTTQVVLEARSKDEAAEGLDSSVEAVSADGYAVVVHDRQRFVFAPADAPDGE</sequence>
<gene>
    <name evidence="3" type="ORF">O4U47_13760</name>
</gene>